<keyword evidence="3" id="KW-0805">Transcription regulation</keyword>
<dbReference type="Gene3D" id="4.10.240.10">
    <property type="entry name" value="Zn(2)-C6 fungal-type DNA-binding domain"/>
    <property type="match status" value="1"/>
</dbReference>
<sequence length="724" mass="79883">MESNQQQQQDHQDLPRRRQQRKACDVCRRRKVRCDIVLRPEGPCSVCEKSGLECRSTAKWATPRRGSTAPRRTREGSSPRASLPEPELGADESTDNHLSLLGPGGPSPTLQVKNPEDAANSNGQEQLAREGLARFFKHGIGAAAWAVFASTKSFRIAYVGTAVSNLVHLVDLHRSFRQPYSSIRGGGNRPLSDNTGPETNASLEGPPQEGSSASDQWGGGKPLHYPYPPIRQIKSWKPSSDVWGTTTQDLATEVASFPAQQVRDALVLAYFEHIHPFLPIVSMPEFIASYRTPDKPPPLLLFQAVLMAGAHACSHPLVANNRHAVKHILYRRASMLYHMRHETDRIHLLQAAALFTWHVGDGDTVAGGPWYWSGIAVRIGCGLGAHRRSSQLPAIEMSQFRRCWWSVFVCEVFSALETGRPCAVRAEDIDQQPLCDDDITDTPGTAMSSADPPEVRPDFLNRLVELAYIGLDIISLNSPSKDRHIDVNSIDARLGLWSLHSGISSVADDDDAWACHLRMHYNLILLHLHRNLYEPSSQSICSAAAQAIVTSLEQLSSRDELRQCHFTAVGAVTAAGIQFAAEIRAAVASQTFLVAINALERLARLLRSAMLLAQYWPNAEAVHSVFEELHREYQTLVTQHLQGEQVMVPESPPDWNSLLRREPSVSIHKGSGVRMQRPKQLACRDVQMVPFSLEDGAKIMQLSPGSSASQGVAIRHGLAVSRVT</sequence>
<dbReference type="SMART" id="SM00066">
    <property type="entry name" value="GAL4"/>
    <property type="match status" value="1"/>
</dbReference>
<evidence type="ECO:0000256" key="1">
    <source>
        <dbReference type="ARBA" id="ARBA00022723"/>
    </source>
</evidence>
<organism evidence="9 10">
    <name type="scientific">Fusarium duplospermum</name>
    <dbReference type="NCBI Taxonomy" id="1325734"/>
    <lineage>
        <taxon>Eukaryota</taxon>
        <taxon>Fungi</taxon>
        <taxon>Dikarya</taxon>
        <taxon>Ascomycota</taxon>
        <taxon>Pezizomycotina</taxon>
        <taxon>Sordariomycetes</taxon>
        <taxon>Hypocreomycetidae</taxon>
        <taxon>Hypocreales</taxon>
        <taxon>Nectriaceae</taxon>
        <taxon>Fusarium</taxon>
        <taxon>Fusarium solani species complex</taxon>
    </lineage>
</organism>
<dbReference type="GO" id="GO:0008270">
    <property type="term" value="F:zinc ion binding"/>
    <property type="evidence" value="ECO:0007669"/>
    <property type="project" value="InterPro"/>
</dbReference>
<dbReference type="OrthoDB" id="25391at2759"/>
<feature type="region of interest" description="Disordered" evidence="7">
    <location>
        <begin position="58"/>
        <end position="124"/>
    </location>
</feature>
<dbReference type="Pfam" id="PF00172">
    <property type="entry name" value="Zn_clus"/>
    <property type="match status" value="1"/>
</dbReference>
<dbReference type="InterPro" id="IPR052073">
    <property type="entry name" value="Amide_Lactam_Regulators"/>
</dbReference>
<accession>A0A428QRU4</accession>
<evidence type="ECO:0000256" key="6">
    <source>
        <dbReference type="ARBA" id="ARBA00023242"/>
    </source>
</evidence>
<gene>
    <name evidence="9" type="ORF">CEP54_003001</name>
</gene>
<dbReference type="PROSITE" id="PS00463">
    <property type="entry name" value="ZN2_CY6_FUNGAL_1"/>
    <property type="match status" value="1"/>
</dbReference>
<dbReference type="PANTHER" id="PTHR47171">
    <property type="entry name" value="FARA-RELATED"/>
    <property type="match status" value="1"/>
</dbReference>
<dbReference type="SUPFAM" id="SSF57701">
    <property type="entry name" value="Zn2/Cys6 DNA-binding domain"/>
    <property type="match status" value="1"/>
</dbReference>
<dbReference type="Pfam" id="PF04082">
    <property type="entry name" value="Fungal_trans"/>
    <property type="match status" value="1"/>
</dbReference>
<evidence type="ECO:0000256" key="3">
    <source>
        <dbReference type="ARBA" id="ARBA00023015"/>
    </source>
</evidence>
<dbReference type="PROSITE" id="PS50048">
    <property type="entry name" value="ZN2_CY6_FUNGAL_2"/>
    <property type="match status" value="1"/>
</dbReference>
<dbReference type="AlphaFoldDB" id="A0A428QRU4"/>
<keyword evidence="10" id="KW-1185">Reference proteome</keyword>
<comment type="caution">
    <text evidence="9">The sequence shown here is derived from an EMBL/GenBank/DDBJ whole genome shotgun (WGS) entry which is preliminary data.</text>
</comment>
<feature type="compositionally biased region" description="Polar residues" evidence="7">
    <location>
        <begin position="191"/>
        <end position="202"/>
    </location>
</feature>
<feature type="region of interest" description="Disordered" evidence="7">
    <location>
        <begin position="1"/>
        <end position="26"/>
    </location>
</feature>
<evidence type="ECO:0000256" key="7">
    <source>
        <dbReference type="SAM" id="MobiDB-lite"/>
    </source>
</evidence>
<evidence type="ECO:0000313" key="9">
    <source>
        <dbReference type="EMBL" id="RSL68012.1"/>
    </source>
</evidence>
<dbReference type="GO" id="GO:0000981">
    <property type="term" value="F:DNA-binding transcription factor activity, RNA polymerase II-specific"/>
    <property type="evidence" value="ECO:0007669"/>
    <property type="project" value="InterPro"/>
</dbReference>
<dbReference type="InterPro" id="IPR036864">
    <property type="entry name" value="Zn2-C6_fun-type_DNA-bd_sf"/>
</dbReference>
<feature type="domain" description="Zn(2)-C6 fungal-type" evidence="8">
    <location>
        <begin position="23"/>
        <end position="56"/>
    </location>
</feature>
<dbReference type="Proteomes" id="UP000288168">
    <property type="component" value="Unassembled WGS sequence"/>
</dbReference>
<keyword evidence="1" id="KW-0479">Metal-binding</keyword>
<evidence type="ECO:0000259" key="8">
    <source>
        <dbReference type="PROSITE" id="PS50048"/>
    </source>
</evidence>
<evidence type="ECO:0000256" key="4">
    <source>
        <dbReference type="ARBA" id="ARBA00023125"/>
    </source>
</evidence>
<dbReference type="InterPro" id="IPR007219">
    <property type="entry name" value="XnlR_reg_dom"/>
</dbReference>
<dbReference type="GO" id="GO:0003677">
    <property type="term" value="F:DNA binding"/>
    <property type="evidence" value="ECO:0007669"/>
    <property type="project" value="UniProtKB-KW"/>
</dbReference>
<feature type="region of interest" description="Disordered" evidence="7">
    <location>
        <begin position="181"/>
        <end position="219"/>
    </location>
</feature>
<reference evidence="9 10" key="1">
    <citation type="submission" date="2017-06" db="EMBL/GenBank/DDBJ databases">
        <title>Comparative genomic analysis of Ambrosia Fusariam Clade fungi.</title>
        <authorList>
            <person name="Stajich J.E."/>
            <person name="Carrillo J."/>
            <person name="Kijimoto T."/>
            <person name="Eskalen A."/>
            <person name="O'Donnell K."/>
            <person name="Kasson M."/>
        </authorList>
    </citation>
    <scope>NUCLEOTIDE SEQUENCE [LARGE SCALE GENOMIC DNA]</scope>
    <source>
        <strain evidence="9 10">NRRL62584</strain>
    </source>
</reference>
<keyword evidence="4" id="KW-0238">DNA-binding</keyword>
<dbReference type="EMBL" id="NKCI01000018">
    <property type="protein sequence ID" value="RSL68012.1"/>
    <property type="molecule type" value="Genomic_DNA"/>
</dbReference>
<evidence type="ECO:0000256" key="5">
    <source>
        <dbReference type="ARBA" id="ARBA00023163"/>
    </source>
</evidence>
<dbReference type="PANTHER" id="PTHR47171:SF4">
    <property type="entry name" value="ACETAMIDASE REGULATORY PROTEIN"/>
    <property type="match status" value="1"/>
</dbReference>
<keyword evidence="5" id="KW-0804">Transcription</keyword>
<keyword evidence="2" id="KW-0862">Zinc</keyword>
<dbReference type="CDD" id="cd12148">
    <property type="entry name" value="fungal_TF_MHR"/>
    <property type="match status" value="1"/>
</dbReference>
<name>A0A428QRU4_9HYPO</name>
<keyword evidence="6" id="KW-0539">Nucleus</keyword>
<evidence type="ECO:0000256" key="2">
    <source>
        <dbReference type="ARBA" id="ARBA00022833"/>
    </source>
</evidence>
<feature type="compositionally biased region" description="Basic and acidic residues" evidence="7">
    <location>
        <begin position="10"/>
        <end position="26"/>
    </location>
</feature>
<protein>
    <recommendedName>
        <fullName evidence="8">Zn(2)-C6 fungal-type domain-containing protein</fullName>
    </recommendedName>
</protein>
<dbReference type="CDD" id="cd00067">
    <property type="entry name" value="GAL4"/>
    <property type="match status" value="1"/>
</dbReference>
<dbReference type="GO" id="GO:0006351">
    <property type="term" value="P:DNA-templated transcription"/>
    <property type="evidence" value="ECO:0007669"/>
    <property type="project" value="InterPro"/>
</dbReference>
<dbReference type="InterPro" id="IPR001138">
    <property type="entry name" value="Zn2Cys6_DnaBD"/>
</dbReference>
<dbReference type="SMART" id="SM00906">
    <property type="entry name" value="Fungal_trans"/>
    <property type="match status" value="1"/>
</dbReference>
<proteinExistence type="predicted"/>
<evidence type="ECO:0000313" key="10">
    <source>
        <dbReference type="Proteomes" id="UP000288168"/>
    </source>
</evidence>